<dbReference type="RefSeq" id="WP_257596435.1">
    <property type="nucleotide sequence ID" value="NZ_JANKHH010000006.1"/>
</dbReference>
<evidence type="ECO:0000313" key="1">
    <source>
        <dbReference type="EMBL" id="MCR2834599.1"/>
    </source>
</evidence>
<comment type="caution">
    <text evidence="1">The sequence shown here is derived from an EMBL/GenBank/DDBJ whole genome shotgun (WGS) entry which is preliminary data.</text>
</comment>
<dbReference type="Proteomes" id="UP001206067">
    <property type="component" value="Unassembled WGS sequence"/>
</dbReference>
<gene>
    <name evidence="1" type="ORF">NSO95_11635</name>
</gene>
<dbReference type="EMBL" id="JANKHH010000006">
    <property type="protein sequence ID" value="MCR2834599.1"/>
    <property type="molecule type" value="Genomic_DNA"/>
</dbReference>
<accession>A0ABT1XTL3</accession>
<reference evidence="1 2" key="1">
    <citation type="submission" date="2022-08" db="EMBL/GenBank/DDBJ databases">
        <title>Polyphasic taxonomy analysis of Qipengyuania sp.RS5-5.</title>
        <authorList>
            <person name="Xamxidin M."/>
            <person name="Wu M."/>
        </authorList>
    </citation>
    <scope>NUCLEOTIDE SEQUENCE [LARGE SCALE GENOMIC DNA]</scope>
    <source>
        <strain evidence="1 2">RS5-5</strain>
    </source>
</reference>
<evidence type="ECO:0000313" key="2">
    <source>
        <dbReference type="Proteomes" id="UP001206067"/>
    </source>
</evidence>
<protein>
    <submittedName>
        <fullName evidence="1">Uncharacterized protein</fullName>
    </submittedName>
</protein>
<organism evidence="1 2">
    <name type="scientific">Parerythrobacter lacustris</name>
    <dbReference type="NCBI Taxonomy" id="2969984"/>
    <lineage>
        <taxon>Bacteria</taxon>
        <taxon>Pseudomonadati</taxon>
        <taxon>Pseudomonadota</taxon>
        <taxon>Alphaproteobacteria</taxon>
        <taxon>Sphingomonadales</taxon>
        <taxon>Erythrobacteraceae</taxon>
        <taxon>Parerythrobacter</taxon>
    </lineage>
</organism>
<name>A0ABT1XTL3_9SPHN</name>
<proteinExistence type="predicted"/>
<sequence length="59" mass="6606">MIAARRFSGSTIFASALIQNPAKWDFEKPVHWIARWPTSFRPPAFLAFCAGRPISGQTV</sequence>
<keyword evidence="2" id="KW-1185">Reference proteome</keyword>